<dbReference type="AlphaFoldDB" id="A0AA43XKL6"/>
<evidence type="ECO:0000313" key="1">
    <source>
        <dbReference type="EMBL" id="NBG88457.1"/>
    </source>
</evidence>
<organism evidence="1 2">
    <name type="scientific">Isachenkonia alkalipeptolytica</name>
    <dbReference type="NCBI Taxonomy" id="2565777"/>
    <lineage>
        <taxon>Bacteria</taxon>
        <taxon>Bacillati</taxon>
        <taxon>Bacillota</taxon>
        <taxon>Clostridia</taxon>
        <taxon>Eubacteriales</taxon>
        <taxon>Clostridiaceae</taxon>
        <taxon>Isachenkonia</taxon>
    </lineage>
</organism>
<comment type="caution">
    <text evidence="1">The sequence shown here is derived from an EMBL/GenBank/DDBJ whole genome shotgun (WGS) entry which is preliminary data.</text>
</comment>
<dbReference type="RefSeq" id="WP_160721064.1">
    <property type="nucleotide sequence ID" value="NZ_SUMG01000008.1"/>
</dbReference>
<reference evidence="1 2" key="1">
    <citation type="submission" date="2019-04" db="EMBL/GenBank/DDBJ databases">
        <title>Isachenkonia alkalipeptolytica gen. nov. sp. nov. a new anaerobic, alkiliphilic organothrophic bacterium capable to reduce synthesized ferrihydrite isolated from a soda lake.</title>
        <authorList>
            <person name="Toshchakov S.V."/>
            <person name="Zavarzina D.G."/>
            <person name="Zhilina T.N."/>
            <person name="Kostrikina N.A."/>
            <person name="Kublanov I.V."/>
        </authorList>
    </citation>
    <scope>NUCLEOTIDE SEQUENCE [LARGE SCALE GENOMIC DNA]</scope>
    <source>
        <strain evidence="1 2">Z-1701</strain>
    </source>
</reference>
<dbReference type="EMBL" id="SUMG01000008">
    <property type="protein sequence ID" value="NBG88457.1"/>
    <property type="molecule type" value="Genomic_DNA"/>
</dbReference>
<accession>A0AA43XKL6</accession>
<proteinExistence type="predicted"/>
<name>A0AA43XKL6_9CLOT</name>
<dbReference type="Proteomes" id="UP000449710">
    <property type="component" value="Unassembled WGS sequence"/>
</dbReference>
<sequence>MTENSSRKILVQSPYIISTGEMQQVINSLSNIEEIDEEHTTKIFLMTIAVKSNPNLFARVAAYKYKEAVAGKSSKLYAYNNENFLYAKTYVMNDNPVPWLLLIWILVMFF</sequence>
<keyword evidence="2" id="KW-1185">Reference proteome</keyword>
<evidence type="ECO:0000313" key="2">
    <source>
        <dbReference type="Proteomes" id="UP000449710"/>
    </source>
</evidence>
<gene>
    <name evidence="1" type="ORF">ISALK_08075</name>
</gene>
<protein>
    <submittedName>
        <fullName evidence="1">Uncharacterized protein</fullName>
    </submittedName>
</protein>